<evidence type="ECO:0000313" key="9">
    <source>
        <dbReference type="Proteomes" id="UP000192247"/>
    </source>
</evidence>
<keyword evidence="9" id="KW-1185">Reference proteome</keyword>
<evidence type="ECO:0000256" key="1">
    <source>
        <dbReference type="ARBA" id="ARBA00022723"/>
    </source>
</evidence>
<dbReference type="SUPFAM" id="SSF57667">
    <property type="entry name" value="beta-beta-alpha zinc fingers"/>
    <property type="match status" value="1"/>
</dbReference>
<dbReference type="PROSITE" id="PS50157">
    <property type="entry name" value="ZINC_FINGER_C2H2_2"/>
    <property type="match status" value="2"/>
</dbReference>
<dbReference type="FunFam" id="3.30.160.60:FF:000100">
    <property type="entry name" value="Zinc finger 45-like"/>
    <property type="match status" value="1"/>
</dbReference>
<keyword evidence="3 5" id="KW-0863">Zinc-finger</keyword>
<keyword evidence="2" id="KW-0677">Repeat</keyword>
<accession>A0A1V9X6F7</accession>
<dbReference type="GO" id="GO:0008270">
    <property type="term" value="F:zinc ion binding"/>
    <property type="evidence" value="ECO:0007669"/>
    <property type="project" value="UniProtKB-KW"/>
</dbReference>
<dbReference type="EMBL" id="MNPL01021919">
    <property type="protein sequence ID" value="OQR69179.1"/>
    <property type="molecule type" value="Genomic_DNA"/>
</dbReference>
<dbReference type="InterPro" id="IPR036236">
    <property type="entry name" value="Znf_C2H2_sf"/>
</dbReference>
<dbReference type="AlphaFoldDB" id="A0A1V9X6F7"/>
<keyword evidence="1" id="KW-0479">Metal-binding</keyword>
<evidence type="ECO:0000256" key="3">
    <source>
        <dbReference type="ARBA" id="ARBA00022771"/>
    </source>
</evidence>
<dbReference type="SMART" id="SM00355">
    <property type="entry name" value="ZnF_C2H2"/>
    <property type="match status" value="2"/>
</dbReference>
<dbReference type="Proteomes" id="UP000192247">
    <property type="component" value="Unassembled WGS sequence"/>
</dbReference>
<evidence type="ECO:0000256" key="4">
    <source>
        <dbReference type="ARBA" id="ARBA00022833"/>
    </source>
</evidence>
<name>A0A1V9X6F7_9ACAR</name>
<organism evidence="8 9">
    <name type="scientific">Tropilaelaps mercedesae</name>
    <dbReference type="NCBI Taxonomy" id="418985"/>
    <lineage>
        <taxon>Eukaryota</taxon>
        <taxon>Metazoa</taxon>
        <taxon>Ecdysozoa</taxon>
        <taxon>Arthropoda</taxon>
        <taxon>Chelicerata</taxon>
        <taxon>Arachnida</taxon>
        <taxon>Acari</taxon>
        <taxon>Parasitiformes</taxon>
        <taxon>Mesostigmata</taxon>
        <taxon>Gamasina</taxon>
        <taxon>Dermanyssoidea</taxon>
        <taxon>Laelapidae</taxon>
        <taxon>Tropilaelaps</taxon>
    </lineage>
</organism>
<dbReference type="OrthoDB" id="10004641at2759"/>
<dbReference type="PROSITE" id="PS00028">
    <property type="entry name" value="ZINC_FINGER_C2H2_1"/>
    <property type="match status" value="2"/>
</dbReference>
<evidence type="ECO:0000313" key="8">
    <source>
        <dbReference type="EMBL" id="OQR69179.1"/>
    </source>
</evidence>
<reference evidence="8 9" key="1">
    <citation type="journal article" date="2017" name="Gigascience">
        <title>Draft genome of the honey bee ectoparasitic mite, Tropilaelaps mercedesae, is shaped by the parasitic life history.</title>
        <authorList>
            <person name="Dong X."/>
            <person name="Armstrong S.D."/>
            <person name="Xia D."/>
            <person name="Makepeace B.L."/>
            <person name="Darby A.C."/>
            <person name="Kadowaki T."/>
        </authorList>
    </citation>
    <scope>NUCLEOTIDE SEQUENCE [LARGE SCALE GENOMIC DNA]</scope>
    <source>
        <strain evidence="8">Wuxi-XJTLU</strain>
    </source>
</reference>
<evidence type="ECO:0000256" key="5">
    <source>
        <dbReference type="PROSITE-ProRule" id="PRU00042"/>
    </source>
</evidence>
<feature type="region of interest" description="Disordered" evidence="6">
    <location>
        <begin position="110"/>
        <end position="141"/>
    </location>
</feature>
<gene>
    <name evidence="8" type="ORF">BIW11_01893</name>
</gene>
<feature type="domain" description="C2H2-type" evidence="7">
    <location>
        <begin position="21"/>
        <end position="44"/>
    </location>
</feature>
<evidence type="ECO:0000256" key="2">
    <source>
        <dbReference type="ARBA" id="ARBA00022737"/>
    </source>
</evidence>
<feature type="compositionally biased region" description="Polar residues" evidence="6">
    <location>
        <begin position="110"/>
        <end position="125"/>
    </location>
</feature>
<protein>
    <recommendedName>
        <fullName evidence="7">C2H2-type domain-containing protein</fullName>
    </recommendedName>
</protein>
<dbReference type="Gene3D" id="3.30.160.60">
    <property type="entry name" value="Classic Zinc Finger"/>
    <property type="match status" value="1"/>
</dbReference>
<sequence>MVGRFELIASKGEDASMRGLFSCSACHLQFPLLTELRQHYRANHYRGDGERRFECTLCHYEFKQKIHLQRHMEKKHFVPQVRPAGSKARSPLPASQLSQMQLLEGGCRTSVGSATAQGSRGSASRATDGGPGAGGDLVPFRPPGTSELTLDYRTLHSAMIENLQKAIEARSAQNMFELSNMLNVRQSNDARLLVLRTVAAAVRAAGASQDKGDEEK</sequence>
<proteinExistence type="predicted"/>
<evidence type="ECO:0000259" key="7">
    <source>
        <dbReference type="PROSITE" id="PS50157"/>
    </source>
</evidence>
<keyword evidence="4" id="KW-0862">Zinc</keyword>
<evidence type="ECO:0000256" key="6">
    <source>
        <dbReference type="SAM" id="MobiDB-lite"/>
    </source>
</evidence>
<comment type="caution">
    <text evidence="8">The sequence shown here is derived from an EMBL/GenBank/DDBJ whole genome shotgun (WGS) entry which is preliminary data.</text>
</comment>
<dbReference type="InParanoid" id="A0A1V9X6F7"/>
<dbReference type="InterPro" id="IPR013087">
    <property type="entry name" value="Znf_C2H2_type"/>
</dbReference>
<feature type="domain" description="C2H2-type" evidence="7">
    <location>
        <begin position="53"/>
        <end position="76"/>
    </location>
</feature>